<dbReference type="PANTHER" id="PTHR11365:SF23">
    <property type="entry name" value="HYPOTHETICAL 5-OXOPROLINASE (EUROFUNG)-RELATED"/>
    <property type="match status" value="1"/>
</dbReference>
<dbReference type="STRING" id="115433.SAMN05421835_101149"/>
<accession>A0A1I3JIH7</accession>
<feature type="domain" description="Hydantoinase B/oxoprolinase" evidence="1">
    <location>
        <begin position="8"/>
        <end position="528"/>
    </location>
</feature>
<name>A0A1I3JIH7_9PSEU</name>
<dbReference type="GO" id="GO:0005829">
    <property type="term" value="C:cytosol"/>
    <property type="evidence" value="ECO:0007669"/>
    <property type="project" value="TreeGrafter"/>
</dbReference>
<dbReference type="InterPro" id="IPR045079">
    <property type="entry name" value="Oxoprolinase-like"/>
</dbReference>
<proteinExistence type="predicted"/>
<protein>
    <submittedName>
        <fullName evidence="2">N-methylhydantoinase B</fullName>
    </submittedName>
</protein>
<evidence type="ECO:0000313" key="3">
    <source>
        <dbReference type="Proteomes" id="UP000199025"/>
    </source>
</evidence>
<organism evidence="2 3">
    <name type="scientific">Amycolatopsis sacchari</name>
    <dbReference type="NCBI Taxonomy" id="115433"/>
    <lineage>
        <taxon>Bacteria</taxon>
        <taxon>Bacillati</taxon>
        <taxon>Actinomycetota</taxon>
        <taxon>Actinomycetes</taxon>
        <taxon>Pseudonocardiales</taxon>
        <taxon>Pseudonocardiaceae</taxon>
        <taxon>Amycolatopsis</taxon>
    </lineage>
</organism>
<sequence>MTAATTVDPVTVEIIRNALTSAADDMNATLIRSAYTPIIYECGDCVVALLDADHQVLGQSAGLPIFLGNLETCTRATEEQFGRDVWQPGDVWILNDSYLGGTHLNDVTIFGPVFVGDTLVGFTASRAHWIDVGSKDPGGSMDSVSIFQEGLRLGPQKLVSGGKDEAALMDTIARNVRFPYPTTGDMHAMIACITMGEKRLQEIVERFGLDTLEAARDEIFRQTELLERETIAAIPDGVYAAEGVLDNDGVDLDAPIPIRLKVTVAGDTIDFDVTESADQTTGPVNCGVAQAVSALRVGYKLLVSPDLPGNGGSFRTMTTQVREGSVLGATAPAACQWYFSHLGLLIDMVARALAPAMPDRVAGASHGDSMIVLTSGTDPRYGREFVSLEATVGGWGAWSGSDGESALINNVNGSLKDIPIEVLETRYPFRITEYRIRPDSGGAGRWRGGNGVVREYEAQTDCSLSLWFERSRQPAWGLFGGEDAVGPEVVINPGRPDERRMLKVNGATIRKGDVIRCATGGGGGYGDPVERSADDVRADVADRNITPETAMSRYGIGG</sequence>
<dbReference type="PANTHER" id="PTHR11365">
    <property type="entry name" value="5-OXOPROLINASE RELATED"/>
    <property type="match status" value="1"/>
</dbReference>
<evidence type="ECO:0000313" key="2">
    <source>
        <dbReference type="EMBL" id="SFI59930.1"/>
    </source>
</evidence>
<dbReference type="OrthoDB" id="102473at2"/>
<dbReference type="InterPro" id="IPR003692">
    <property type="entry name" value="Hydantoinase_B"/>
</dbReference>
<evidence type="ECO:0000259" key="1">
    <source>
        <dbReference type="Pfam" id="PF02538"/>
    </source>
</evidence>
<dbReference type="EMBL" id="FORP01000001">
    <property type="protein sequence ID" value="SFI59930.1"/>
    <property type="molecule type" value="Genomic_DNA"/>
</dbReference>
<gene>
    <name evidence="2" type="ORF">SAMN05421835_101149</name>
</gene>
<dbReference type="AlphaFoldDB" id="A0A1I3JIH7"/>
<dbReference type="GO" id="GO:0006749">
    <property type="term" value="P:glutathione metabolic process"/>
    <property type="evidence" value="ECO:0007669"/>
    <property type="project" value="TreeGrafter"/>
</dbReference>
<reference evidence="2 3" key="1">
    <citation type="submission" date="2016-10" db="EMBL/GenBank/DDBJ databases">
        <authorList>
            <person name="de Groot N.N."/>
        </authorList>
    </citation>
    <scope>NUCLEOTIDE SEQUENCE [LARGE SCALE GENOMIC DNA]</scope>
    <source>
        <strain evidence="2 3">DSM 44468</strain>
    </source>
</reference>
<dbReference type="GO" id="GO:0017168">
    <property type="term" value="F:5-oxoprolinase (ATP-hydrolyzing) activity"/>
    <property type="evidence" value="ECO:0007669"/>
    <property type="project" value="TreeGrafter"/>
</dbReference>
<dbReference type="Proteomes" id="UP000199025">
    <property type="component" value="Unassembled WGS sequence"/>
</dbReference>
<keyword evidence="3" id="KW-1185">Reference proteome</keyword>
<dbReference type="Pfam" id="PF02538">
    <property type="entry name" value="Hydantoinase_B"/>
    <property type="match status" value="1"/>
</dbReference>
<dbReference type="RefSeq" id="WP_091503542.1">
    <property type="nucleotide sequence ID" value="NZ_CBDRCA010000006.1"/>
</dbReference>